<dbReference type="RefSeq" id="WP_183450964.1">
    <property type="nucleotide sequence ID" value="NZ_JACHWB010000003.1"/>
</dbReference>
<dbReference type="InterPro" id="IPR000326">
    <property type="entry name" value="PAP2/HPO"/>
</dbReference>
<name>A0A7W4VM72_9HYPH</name>
<evidence type="ECO:0000259" key="1">
    <source>
        <dbReference type="Pfam" id="PF01569"/>
    </source>
</evidence>
<proteinExistence type="predicted"/>
<feature type="domain" description="Phosphatidic acid phosphatase type 2/haloperoxidase" evidence="1">
    <location>
        <begin position="152"/>
        <end position="266"/>
    </location>
</feature>
<organism evidence="2 3">
    <name type="scientific">Microvirga lupini</name>
    <dbReference type="NCBI Taxonomy" id="420324"/>
    <lineage>
        <taxon>Bacteria</taxon>
        <taxon>Pseudomonadati</taxon>
        <taxon>Pseudomonadota</taxon>
        <taxon>Alphaproteobacteria</taxon>
        <taxon>Hyphomicrobiales</taxon>
        <taxon>Methylobacteriaceae</taxon>
        <taxon>Microvirga</taxon>
    </lineage>
</organism>
<gene>
    <name evidence="2" type="ORF">FHR70_002756</name>
</gene>
<sequence length="346" mass="38243">MSDALIRSRDGIVGQWRAPTAIPDQLDLEDSSNLDRWSPWVRAAIIDAEMVSRLGFTLEDATMNPRHMAVWHLEVPTPAGGNAPAPTYKPLILMARPTQDIFEAQLTLVNNYAELRGDRQSEILAQIGGGMAFLSSIAQLHPDRTPHTLELLAAVLRLALFVHLRLKQGLACRRPLEYSPQIQPMIATPAHGALPSGHAAEAFAAALVLWNVMRAEARPGYDSADWRTQLLRLASRIAVNRTVAGVHFPVDSAAGAVLGLTLGHYLVKRCSGATGYRAWRFEGPKYPEDADFTWHDLYDVTAENLSSMQGASAYSVEYAANDQVIDPQHKSYVLTWLWDKAKAEWT</sequence>
<dbReference type="Pfam" id="PF01569">
    <property type="entry name" value="PAP2"/>
    <property type="match status" value="1"/>
</dbReference>
<evidence type="ECO:0000313" key="2">
    <source>
        <dbReference type="EMBL" id="MBB3019691.1"/>
    </source>
</evidence>
<dbReference type="SUPFAM" id="SSF48317">
    <property type="entry name" value="Acid phosphatase/Vanadium-dependent haloperoxidase"/>
    <property type="match status" value="1"/>
</dbReference>
<comment type="caution">
    <text evidence="2">The sequence shown here is derived from an EMBL/GenBank/DDBJ whole genome shotgun (WGS) entry which is preliminary data.</text>
</comment>
<accession>A0A7W4VM72</accession>
<reference evidence="2 3" key="1">
    <citation type="submission" date="2020-08" db="EMBL/GenBank/DDBJ databases">
        <title>The Agave Microbiome: Exploring the role of microbial communities in plant adaptations to desert environments.</title>
        <authorList>
            <person name="Partida-Martinez L.P."/>
        </authorList>
    </citation>
    <scope>NUCLEOTIDE SEQUENCE [LARGE SCALE GENOMIC DNA]</scope>
    <source>
        <strain evidence="2 3">AT3.9</strain>
    </source>
</reference>
<dbReference type="Gene3D" id="1.20.144.10">
    <property type="entry name" value="Phosphatidic acid phosphatase type 2/haloperoxidase"/>
    <property type="match status" value="1"/>
</dbReference>
<dbReference type="InterPro" id="IPR036938">
    <property type="entry name" value="PAP2/HPO_sf"/>
</dbReference>
<dbReference type="EMBL" id="JACHWB010000003">
    <property type="protein sequence ID" value="MBB3019691.1"/>
    <property type="molecule type" value="Genomic_DNA"/>
</dbReference>
<dbReference type="AlphaFoldDB" id="A0A7W4VM72"/>
<evidence type="ECO:0000313" key="3">
    <source>
        <dbReference type="Proteomes" id="UP000532010"/>
    </source>
</evidence>
<dbReference type="Proteomes" id="UP000532010">
    <property type="component" value="Unassembled WGS sequence"/>
</dbReference>
<keyword evidence="3" id="KW-1185">Reference proteome</keyword>
<protein>
    <submittedName>
        <fullName evidence="2">Membrane-associated phospholipid phosphatase</fullName>
    </submittedName>
</protein>